<evidence type="ECO:0000256" key="1">
    <source>
        <dbReference type="SAM" id="MobiDB-lite"/>
    </source>
</evidence>
<dbReference type="PANTHER" id="PTHR33356:SF17">
    <property type="entry name" value="TPX2 CENTRAL DOMAIN-CONTAINING PROTEIN"/>
    <property type="match status" value="1"/>
</dbReference>
<feature type="region of interest" description="Disordered" evidence="1">
    <location>
        <begin position="28"/>
        <end position="73"/>
    </location>
</feature>
<reference evidence="2" key="2">
    <citation type="submission" date="2020-07" db="EMBL/GenBank/DDBJ databases">
        <authorList>
            <person name="Vera ALvarez R."/>
            <person name="Arias-Moreno D.M."/>
            <person name="Jimenez-Jacinto V."/>
            <person name="Jimenez-Bremont J.F."/>
            <person name="Swaminathan K."/>
            <person name="Moose S.P."/>
            <person name="Guerrero-Gonzalez M.L."/>
            <person name="Marino-Ramirez L."/>
            <person name="Landsman D."/>
            <person name="Rodriguez-Kessler M."/>
            <person name="Delgado-Sanchez P."/>
        </authorList>
    </citation>
    <scope>NUCLEOTIDE SEQUENCE</scope>
    <source>
        <tissue evidence="2">Cladode</tissue>
    </source>
</reference>
<dbReference type="PANTHER" id="PTHR33356">
    <property type="entry name" value="TIP41-LIKE PROTEIN"/>
    <property type="match status" value="1"/>
</dbReference>
<name>A0A7C9EWP9_OPUST</name>
<feature type="region of interest" description="Disordered" evidence="1">
    <location>
        <begin position="88"/>
        <end position="153"/>
    </location>
</feature>
<feature type="compositionally biased region" description="Polar residues" evidence="1">
    <location>
        <begin position="88"/>
        <end position="119"/>
    </location>
</feature>
<accession>A0A7C9EWP9</accession>
<feature type="compositionally biased region" description="Basic and acidic residues" evidence="1">
    <location>
        <begin position="234"/>
        <end position="244"/>
    </location>
</feature>
<evidence type="ECO:0000313" key="2">
    <source>
        <dbReference type="EMBL" id="MBA4677223.1"/>
    </source>
</evidence>
<proteinExistence type="predicted"/>
<feature type="region of interest" description="Disordered" evidence="1">
    <location>
        <begin position="308"/>
        <end position="332"/>
    </location>
</feature>
<sequence>MAETVEADHNASFWLPTHFLTDEDFLPADDPTLQKDPTKTFDLFSNGFDPFGPPSALDSPVSSSETEPERDNHDELLAELTRQLAQSTLHESRFKSNPTNNTTTEKPWLFSTSPQSTLTGFGPWSNRSGLSSNGSPNGPSQAPSPPLTPPGTKTDAAWELLYEAAGQVARLKMNAMAAAQRNHNQQNRGFLGGPRNPTMASKSNHPNGFYDFPHNTQFQAVKRQGSSTMWGQGRQDRDESYCEHHHPRRSCGGGGALGLPQSAWPPLSGATQPHHHHHNYRQQQCGGPGMRAVFLGGSGSGPGIKKSAGTGVFLPRRPGTQHQPAEPRRKAAGASPVLLPARVVQALNLDLQETNNGANSISQSRFTCGFVTDHDILMARRNAQLGQQRSLRRGDGHGGATMVGHEVCLPSDWTY</sequence>
<feature type="region of interest" description="Disordered" evidence="1">
    <location>
        <begin position="229"/>
        <end position="285"/>
    </location>
</feature>
<organism evidence="2">
    <name type="scientific">Opuntia streptacantha</name>
    <name type="common">Prickly pear cactus</name>
    <name type="synonym">Opuntia cardona</name>
    <dbReference type="NCBI Taxonomy" id="393608"/>
    <lineage>
        <taxon>Eukaryota</taxon>
        <taxon>Viridiplantae</taxon>
        <taxon>Streptophyta</taxon>
        <taxon>Embryophyta</taxon>
        <taxon>Tracheophyta</taxon>
        <taxon>Spermatophyta</taxon>
        <taxon>Magnoliopsida</taxon>
        <taxon>eudicotyledons</taxon>
        <taxon>Gunneridae</taxon>
        <taxon>Pentapetalae</taxon>
        <taxon>Caryophyllales</taxon>
        <taxon>Cactineae</taxon>
        <taxon>Cactaceae</taxon>
        <taxon>Opuntioideae</taxon>
        <taxon>Opuntia</taxon>
    </lineage>
</organism>
<reference evidence="2" key="1">
    <citation type="journal article" date="2013" name="J. Plant Res.">
        <title>Effect of fungi and light on seed germination of three Opuntia species from semiarid lands of central Mexico.</title>
        <authorList>
            <person name="Delgado-Sanchez P."/>
            <person name="Jimenez-Bremont J.F."/>
            <person name="Guerrero-Gonzalez Mde L."/>
            <person name="Flores J."/>
        </authorList>
    </citation>
    <scope>NUCLEOTIDE SEQUENCE</scope>
    <source>
        <tissue evidence="2">Cladode</tissue>
    </source>
</reference>
<dbReference type="AlphaFoldDB" id="A0A7C9EWP9"/>
<protein>
    <submittedName>
        <fullName evidence="2">Uncharacterized protein</fullName>
    </submittedName>
</protein>
<dbReference type="EMBL" id="GISG01274129">
    <property type="protein sequence ID" value="MBA4677223.1"/>
    <property type="molecule type" value="Transcribed_RNA"/>
</dbReference>
<feature type="compositionally biased region" description="Low complexity" evidence="1">
    <location>
        <begin position="125"/>
        <end position="141"/>
    </location>
</feature>